<evidence type="ECO:0000313" key="13">
    <source>
        <dbReference type="EMBL" id="QPJ65890.1"/>
    </source>
</evidence>
<keyword evidence="6" id="KW-0547">Nucleotide-binding</keyword>
<gene>
    <name evidence="13" type="ORF">G3M78_10995</name>
</gene>
<dbReference type="GO" id="GO:0016020">
    <property type="term" value="C:membrane"/>
    <property type="evidence" value="ECO:0007669"/>
    <property type="project" value="UniProtKB-SubCell"/>
</dbReference>
<dbReference type="SUPFAM" id="SSF55781">
    <property type="entry name" value="GAF domain-like"/>
    <property type="match status" value="1"/>
</dbReference>
<evidence type="ECO:0000256" key="11">
    <source>
        <dbReference type="ARBA" id="ARBA00023306"/>
    </source>
</evidence>
<dbReference type="InterPro" id="IPR050736">
    <property type="entry name" value="Sensor_HK_Regulatory"/>
</dbReference>
<evidence type="ECO:0000256" key="3">
    <source>
        <dbReference type="ARBA" id="ARBA00012438"/>
    </source>
</evidence>
<dbReference type="InterPro" id="IPR003661">
    <property type="entry name" value="HisK_dim/P_dom"/>
</dbReference>
<comment type="catalytic activity">
    <reaction evidence="1">
        <text>ATP + protein L-histidine = ADP + protein N-phospho-L-histidine.</text>
        <dbReference type="EC" id="2.7.13.3"/>
    </reaction>
</comment>
<dbReference type="Pfam" id="PF04250">
    <property type="entry name" value="DUF429"/>
    <property type="match status" value="1"/>
</dbReference>
<dbReference type="AlphaFoldDB" id="A0A7T0C3L4"/>
<dbReference type="FunFam" id="3.30.565.10:FF:000010">
    <property type="entry name" value="Sensor histidine kinase RcsC"/>
    <property type="match status" value="1"/>
</dbReference>
<evidence type="ECO:0000256" key="5">
    <source>
        <dbReference type="ARBA" id="ARBA00022679"/>
    </source>
</evidence>
<dbReference type="CDD" id="cd00082">
    <property type="entry name" value="HisKA"/>
    <property type="match status" value="1"/>
</dbReference>
<evidence type="ECO:0000256" key="6">
    <source>
        <dbReference type="ARBA" id="ARBA00022741"/>
    </source>
</evidence>
<dbReference type="SUPFAM" id="SSF55874">
    <property type="entry name" value="ATPase domain of HSP90 chaperone/DNA topoisomerase II/histidine kinase"/>
    <property type="match status" value="1"/>
</dbReference>
<evidence type="ECO:0000259" key="12">
    <source>
        <dbReference type="PROSITE" id="PS50109"/>
    </source>
</evidence>
<dbReference type="InterPro" id="IPR007362">
    <property type="entry name" value="DUF429"/>
</dbReference>
<comment type="subcellular location">
    <subcellularLocation>
        <location evidence="2">Membrane</location>
    </subcellularLocation>
</comment>
<dbReference type="PRINTS" id="PR00344">
    <property type="entry name" value="BCTRLSENSOR"/>
</dbReference>
<sequence>MRIIGIDFTSSPGSKKRIPCIQGNFSNSNGLIIEQISSAKTFAEFEEILSQAGPWVAGIDAPLGLPVQFLNASSLPLELNAYTQAISKLGWKRFETKIKRYKDALPRGQKDSMRVTDSLAKAQSPLKLINAPLARMFFELAPRLQKADVSILPGAPGASKKIVLEAYPALVARRFAGKYKSGSGAHASEFEDSRKAILKGIVSEEFSQEFGFSTVVDQEIVIKALEDARGDVLDSILCAVQAAWGYSRKGYGIPNASHPMIQSEGWIIDPRLVQEMVTQSDASEKSLSTYLDNPSSVSDHHVINLMSQVKKLSDVGRALSGERNLTALLEKIVTESRQLTHADGGTLYIVENNALSFKIVQNETLNIFMGGATGSTITFPPVEMQESNVSAYSAMKGITINIPDVYNYKPFDFTGPKKFDKSTGYRTTSMLVVPMRNYSEEVIGVLQILNARNPKNLSEVISFSQGYEGLIESLASQAAVAINTVNLIDEIQKSNGELIYARDQALEASRTKSAFLANMSHELRTPMNAIIGYSEMLLEDSQEMELDDFGDDLQKIISSGKHLLGLINEVLDLSKIEAGKMEISLKIFPILGMVNEALDSVKTLAEKNKNTINLQCDPKIGNINADPIRVKQILINLLSNACKFTENGSITLTINKQVENNVNWIHFYIEDTGIGIPPEKIENLFQEFTQADDSSTRKVGGTGLGLAISRRFCRMMGGDIFVKSEFGKGSVFTISLPTKVTERLHPKRRASDR</sequence>
<dbReference type="InterPro" id="IPR005467">
    <property type="entry name" value="His_kinase_dom"/>
</dbReference>
<keyword evidence="10" id="KW-0472">Membrane</keyword>
<keyword evidence="4" id="KW-0597">Phosphoprotein</keyword>
<proteinExistence type="predicted"/>
<keyword evidence="8" id="KW-0067">ATP-binding</keyword>
<reference evidence="14" key="1">
    <citation type="submission" date="2020-02" db="EMBL/GenBank/DDBJ databases">
        <title>Genomic and physiological characterization of two novel Nitrospinaceae genera.</title>
        <authorList>
            <person name="Mueller A.J."/>
            <person name="Jung M.-Y."/>
            <person name="Strachan C.R."/>
            <person name="Herbold C.W."/>
            <person name="Kirkegaard R.H."/>
            <person name="Daims H."/>
        </authorList>
    </citation>
    <scope>NUCLEOTIDE SEQUENCE [LARGE SCALE GENOMIC DNA]</scope>
</reference>
<dbReference type="InterPro" id="IPR004358">
    <property type="entry name" value="Sig_transdc_His_kin-like_C"/>
</dbReference>
<dbReference type="SMART" id="SM00387">
    <property type="entry name" value="HATPase_c"/>
    <property type="match status" value="1"/>
</dbReference>
<dbReference type="PANTHER" id="PTHR43711:SF26">
    <property type="entry name" value="SENSOR HISTIDINE KINASE RCSC"/>
    <property type="match status" value="1"/>
</dbReference>
<dbReference type="SMART" id="SM00065">
    <property type="entry name" value="GAF"/>
    <property type="match status" value="1"/>
</dbReference>
<dbReference type="Gene3D" id="3.30.450.40">
    <property type="match status" value="1"/>
</dbReference>
<dbReference type="Proteomes" id="UP000594464">
    <property type="component" value="Chromosome"/>
</dbReference>
<dbReference type="InterPro" id="IPR036890">
    <property type="entry name" value="HATPase_C_sf"/>
</dbReference>
<dbReference type="Pfam" id="PF01590">
    <property type="entry name" value="GAF"/>
    <property type="match status" value="1"/>
</dbReference>
<keyword evidence="11" id="KW-0131">Cell cycle</keyword>
<dbReference type="KEGG" id="nva:G3M78_10995"/>
<dbReference type="SMART" id="SM00388">
    <property type="entry name" value="HisKA"/>
    <property type="match status" value="1"/>
</dbReference>
<evidence type="ECO:0000256" key="1">
    <source>
        <dbReference type="ARBA" id="ARBA00000085"/>
    </source>
</evidence>
<dbReference type="GO" id="GO:0005524">
    <property type="term" value="F:ATP binding"/>
    <property type="evidence" value="ECO:0007669"/>
    <property type="project" value="UniProtKB-KW"/>
</dbReference>
<dbReference type="Gene3D" id="3.30.565.10">
    <property type="entry name" value="Histidine kinase-like ATPase, C-terminal domain"/>
    <property type="match status" value="1"/>
</dbReference>
<dbReference type="EC" id="2.7.13.3" evidence="3"/>
<dbReference type="Pfam" id="PF00512">
    <property type="entry name" value="HisKA"/>
    <property type="match status" value="1"/>
</dbReference>
<evidence type="ECO:0000256" key="2">
    <source>
        <dbReference type="ARBA" id="ARBA00004370"/>
    </source>
</evidence>
<dbReference type="InterPro" id="IPR036097">
    <property type="entry name" value="HisK_dim/P_sf"/>
</dbReference>
<dbReference type="InterPro" id="IPR029016">
    <property type="entry name" value="GAF-like_dom_sf"/>
</dbReference>
<dbReference type="Pfam" id="PF02518">
    <property type="entry name" value="HATPase_c"/>
    <property type="match status" value="1"/>
</dbReference>
<dbReference type="Gene3D" id="1.10.287.130">
    <property type="match status" value="1"/>
</dbReference>
<feature type="domain" description="Histidine kinase" evidence="12">
    <location>
        <begin position="518"/>
        <end position="740"/>
    </location>
</feature>
<dbReference type="InterPro" id="IPR003018">
    <property type="entry name" value="GAF"/>
</dbReference>
<dbReference type="SUPFAM" id="SSF47384">
    <property type="entry name" value="Homodimeric domain of signal transducing histidine kinase"/>
    <property type="match status" value="1"/>
</dbReference>
<organism evidence="13 14">
    <name type="scientific">Candidatus Nitrohelix vancouverensis</name>
    <dbReference type="NCBI Taxonomy" id="2705534"/>
    <lineage>
        <taxon>Bacteria</taxon>
        <taxon>Pseudomonadati</taxon>
        <taxon>Nitrospinota/Tectimicrobiota group</taxon>
        <taxon>Nitrospinota</taxon>
        <taxon>Nitrospinia</taxon>
        <taxon>Nitrospinales</taxon>
        <taxon>Nitrospinaceae</taxon>
        <taxon>Candidatus Nitrohelix</taxon>
    </lineage>
</organism>
<evidence type="ECO:0000313" key="14">
    <source>
        <dbReference type="Proteomes" id="UP000594464"/>
    </source>
</evidence>
<dbReference type="CDD" id="cd16922">
    <property type="entry name" value="HATPase_EvgS-ArcB-TorS-like"/>
    <property type="match status" value="1"/>
</dbReference>
<name>A0A7T0C3L4_9BACT</name>
<keyword evidence="7" id="KW-0418">Kinase</keyword>
<evidence type="ECO:0000256" key="9">
    <source>
        <dbReference type="ARBA" id="ARBA00023012"/>
    </source>
</evidence>
<dbReference type="FunFam" id="1.10.287.130:FF:000038">
    <property type="entry name" value="Sensory transduction histidine kinase"/>
    <property type="match status" value="1"/>
</dbReference>
<dbReference type="InterPro" id="IPR003594">
    <property type="entry name" value="HATPase_dom"/>
</dbReference>
<keyword evidence="9" id="KW-0902">Two-component regulatory system</keyword>
<dbReference type="GO" id="GO:0000155">
    <property type="term" value="F:phosphorelay sensor kinase activity"/>
    <property type="evidence" value="ECO:0007669"/>
    <property type="project" value="InterPro"/>
</dbReference>
<keyword evidence="5" id="KW-0808">Transferase</keyword>
<evidence type="ECO:0000256" key="10">
    <source>
        <dbReference type="ARBA" id="ARBA00023136"/>
    </source>
</evidence>
<evidence type="ECO:0000256" key="8">
    <source>
        <dbReference type="ARBA" id="ARBA00022840"/>
    </source>
</evidence>
<evidence type="ECO:0000256" key="4">
    <source>
        <dbReference type="ARBA" id="ARBA00022553"/>
    </source>
</evidence>
<dbReference type="PANTHER" id="PTHR43711">
    <property type="entry name" value="TWO-COMPONENT HISTIDINE KINASE"/>
    <property type="match status" value="1"/>
</dbReference>
<protein>
    <recommendedName>
        <fullName evidence="3">histidine kinase</fullName>
        <ecNumber evidence="3">2.7.13.3</ecNumber>
    </recommendedName>
</protein>
<dbReference type="PROSITE" id="PS50109">
    <property type="entry name" value="HIS_KIN"/>
    <property type="match status" value="1"/>
</dbReference>
<accession>A0A7T0C3L4</accession>
<dbReference type="EMBL" id="CP048620">
    <property type="protein sequence ID" value="QPJ65890.1"/>
    <property type="molecule type" value="Genomic_DNA"/>
</dbReference>
<evidence type="ECO:0000256" key="7">
    <source>
        <dbReference type="ARBA" id="ARBA00022777"/>
    </source>
</evidence>